<reference evidence="3 4" key="1">
    <citation type="journal article" date="2018" name="BMC Genomics">
        <title>The genome of Naegleria lovaniensis, the basis for a comparative approach to unravel pathogenicity factors of the human pathogenic amoeba N. fowleri.</title>
        <authorList>
            <person name="Liechti N."/>
            <person name="Schurch N."/>
            <person name="Bruggmann R."/>
            <person name="Wittwer M."/>
        </authorList>
    </citation>
    <scope>NUCLEOTIDE SEQUENCE [LARGE SCALE GENOMIC DNA]</scope>
    <source>
        <strain evidence="3 4">ATCC 30569</strain>
    </source>
</reference>
<dbReference type="GeneID" id="68098666"/>
<gene>
    <name evidence="3" type="ORF">C9374_006212</name>
</gene>
<evidence type="ECO:0000256" key="1">
    <source>
        <dbReference type="SAM" id="Coils"/>
    </source>
</evidence>
<dbReference type="RefSeq" id="XP_044547507.1">
    <property type="nucleotide sequence ID" value="XM_044696048.1"/>
</dbReference>
<sequence>MPPTNNVVPTTNANDKGGGTTSSSSEAANAQALINPTSQAFEAHYVLQQLKKRPEMEAFYRKYESTLNALISSYTNVERLSKKCEQLNQDILIMATKVKTAQKLVAEDQQQMSLIKKEIEKQWSIYDTAKQKDKEAQAKLDELQEKCNLLQKEIQLGVVNDDRKKLIEQLEETEQKLKKEYDLEQNMKIGLINTVTRLQTQYDDLIKQREQLLSNIQSMSIQITDIEKLTKEEQTERDKAKFELDEAKALLKSKLKDIEEKKMKLEHGEIELQKYEQKQQSKVKKRSNLKSM</sequence>
<proteinExistence type="predicted"/>
<name>A0AA88KJG8_NAELO</name>
<feature type="coiled-coil region" evidence="1">
    <location>
        <begin position="126"/>
        <end position="278"/>
    </location>
</feature>
<feature type="region of interest" description="Disordered" evidence="2">
    <location>
        <begin position="1"/>
        <end position="28"/>
    </location>
</feature>
<dbReference type="AlphaFoldDB" id="A0AA88KJG8"/>
<organism evidence="3 4">
    <name type="scientific">Naegleria lovaniensis</name>
    <name type="common">Amoeba</name>
    <dbReference type="NCBI Taxonomy" id="51637"/>
    <lineage>
        <taxon>Eukaryota</taxon>
        <taxon>Discoba</taxon>
        <taxon>Heterolobosea</taxon>
        <taxon>Tetramitia</taxon>
        <taxon>Eutetramitia</taxon>
        <taxon>Vahlkampfiidae</taxon>
        <taxon>Naegleria</taxon>
    </lineage>
</organism>
<dbReference type="EMBL" id="PYSW02000026">
    <property type="protein sequence ID" value="KAG2381828.1"/>
    <property type="molecule type" value="Genomic_DNA"/>
</dbReference>
<keyword evidence="1" id="KW-0175">Coiled coil</keyword>
<evidence type="ECO:0000256" key="2">
    <source>
        <dbReference type="SAM" id="MobiDB-lite"/>
    </source>
</evidence>
<dbReference type="Proteomes" id="UP000816034">
    <property type="component" value="Unassembled WGS sequence"/>
</dbReference>
<feature type="compositionally biased region" description="Low complexity" evidence="2">
    <location>
        <begin position="1"/>
        <end position="12"/>
    </location>
</feature>
<evidence type="ECO:0000313" key="3">
    <source>
        <dbReference type="EMBL" id="KAG2381828.1"/>
    </source>
</evidence>
<comment type="caution">
    <text evidence="3">The sequence shown here is derived from an EMBL/GenBank/DDBJ whole genome shotgun (WGS) entry which is preliminary data.</text>
</comment>
<evidence type="ECO:0000313" key="4">
    <source>
        <dbReference type="Proteomes" id="UP000816034"/>
    </source>
</evidence>
<accession>A0AA88KJG8</accession>
<protein>
    <submittedName>
        <fullName evidence="3">Uncharacterized protein</fullName>
    </submittedName>
</protein>
<keyword evidence="4" id="KW-1185">Reference proteome</keyword>